<dbReference type="NCBIfam" id="TIGR03925">
    <property type="entry name" value="T7SS_EccC_b"/>
    <property type="match status" value="1"/>
</dbReference>
<feature type="binding site" evidence="4">
    <location>
        <begin position="85"/>
        <end position="92"/>
    </location>
    <ligand>
        <name>ATP</name>
        <dbReference type="ChEBI" id="CHEBI:30616"/>
    </ligand>
</feature>
<dbReference type="OrthoDB" id="9807790at2"/>
<comment type="caution">
    <text evidence="6">The sequence shown here is derived from an EMBL/GenBank/DDBJ whole genome shotgun (WGS) entry which is preliminary data.</text>
</comment>
<gene>
    <name evidence="6" type="ORF">ABH38_19900</name>
</gene>
<dbReference type="STRING" id="1202450.B586_02760"/>
<feature type="binding site" evidence="4">
    <location>
        <begin position="377"/>
        <end position="384"/>
    </location>
    <ligand>
        <name>ATP</name>
        <dbReference type="ChEBI" id="CHEBI:30616"/>
    </ligand>
</feature>
<dbReference type="EMBL" id="LDPR01000034">
    <property type="protein sequence ID" value="KLO34083.1"/>
    <property type="molecule type" value="Genomic_DNA"/>
</dbReference>
<proteinExistence type="predicted"/>
<feature type="domain" description="FtsK" evidence="5">
    <location>
        <begin position="66"/>
        <end position="260"/>
    </location>
</feature>
<dbReference type="InterPro" id="IPR050206">
    <property type="entry name" value="FtsK/SpoIIIE/SftA"/>
</dbReference>
<dbReference type="InterPro" id="IPR002543">
    <property type="entry name" value="FtsK_dom"/>
</dbReference>
<dbReference type="InterPro" id="IPR003593">
    <property type="entry name" value="AAA+_ATPase"/>
</dbReference>
<reference evidence="6 7" key="1">
    <citation type="submission" date="2015-05" db="EMBL/GenBank/DDBJ databases">
        <title>Genome sequence of Mycobacterium haemophilum.</title>
        <authorList>
            <person name="Greninger A.L."/>
            <person name="Cunningham G."/>
            <person name="Miller S."/>
        </authorList>
    </citation>
    <scope>NUCLEOTIDE SEQUENCE [LARGE SCALE GENOMIC DNA]</scope>
    <source>
        <strain evidence="7">UC1</strain>
    </source>
</reference>
<keyword evidence="2 4" id="KW-0547">Nucleotide-binding</keyword>
<dbReference type="GO" id="GO:0003677">
    <property type="term" value="F:DNA binding"/>
    <property type="evidence" value="ECO:0007669"/>
    <property type="project" value="InterPro"/>
</dbReference>
<evidence type="ECO:0000259" key="5">
    <source>
        <dbReference type="PROSITE" id="PS50901"/>
    </source>
</evidence>
<sequence length="592" mass="64467">MTAEPEVRALREVVLEQLGTGESRAYKMWLPPLLDPVPLNELIERDSNRHPLRFALGIMDEPRRHRQDIWGVDLSGAGGNIGIGGAPQTGKTTLLQTMVMSAAATHSPRDVQFYCIDLGGGGLIYLENLPHVGGVANRSEPDRVNRVIAEAQAVMRQREITFKENRVGSMAAYRQLRTDRNHPVAADPFGDVFLIIDGWSAFASEFPDLEGTVQDLAAQGLSFGVHTVITTPRWTELKSRVRDYLGTKIEFRLGDVNDTQIDRIARDIPANRPGRAISVEKHHLMMGVPRFDGVHSADDLVDAMTAGVTQIAAQTTEQAPKVRVLPSRVYLHEIDPNPPGPDSDYRTRWTIPVGVRETDLSVAYAHMSSNPHLLIFGNSKSGKTRTAHAIARAICARNSPQQVRFMLADYRSGLLDAVPDSHLLDAGAINRNSASLDEAIQALTANLKKRLPPADLTTAQLRSRSWWSGFDVVLLVDDWHMIVGAAGGAPPMGPLAPLLPAAPDIGLHIIVTCLMSQAYKATMDKFVGSAFGAGAPTIFLSGDKQEFPSSEIKVKRRPPGQAFMVSPEAKEVIQAVYVDPPEEVFAAPPAGG</sequence>
<name>A0A0I9U473_9MYCO</name>
<feature type="domain" description="FtsK" evidence="5">
    <location>
        <begin position="357"/>
        <end position="546"/>
    </location>
</feature>
<dbReference type="InterPro" id="IPR027417">
    <property type="entry name" value="P-loop_NTPase"/>
</dbReference>
<dbReference type="PANTHER" id="PTHR22683:SF1">
    <property type="entry name" value="TYPE VII SECRETION SYSTEM PROTEIN ESSC"/>
    <property type="match status" value="1"/>
</dbReference>
<evidence type="ECO:0000256" key="4">
    <source>
        <dbReference type="PROSITE-ProRule" id="PRU00289"/>
    </source>
</evidence>
<dbReference type="Proteomes" id="UP000036334">
    <property type="component" value="Unassembled WGS sequence"/>
</dbReference>
<dbReference type="PATRIC" id="fig|29311.18.peg.3446"/>
<dbReference type="AlphaFoldDB" id="A0A0I9U473"/>
<evidence type="ECO:0000313" key="7">
    <source>
        <dbReference type="Proteomes" id="UP000036334"/>
    </source>
</evidence>
<dbReference type="RefSeq" id="WP_047316823.1">
    <property type="nucleotide sequence ID" value="NZ_LDPQ01000041.1"/>
</dbReference>
<accession>A0A0I9U473</accession>
<keyword evidence="1" id="KW-0677">Repeat</keyword>
<keyword evidence="7" id="KW-1185">Reference proteome</keyword>
<evidence type="ECO:0000313" key="6">
    <source>
        <dbReference type="EMBL" id="KLO34083.1"/>
    </source>
</evidence>
<evidence type="ECO:0000256" key="1">
    <source>
        <dbReference type="ARBA" id="ARBA00022737"/>
    </source>
</evidence>
<dbReference type="SMART" id="SM00382">
    <property type="entry name" value="AAA"/>
    <property type="match status" value="2"/>
</dbReference>
<dbReference type="PROSITE" id="PS50901">
    <property type="entry name" value="FTSK"/>
    <property type="match status" value="2"/>
</dbReference>
<dbReference type="PANTHER" id="PTHR22683">
    <property type="entry name" value="SPORULATION PROTEIN RELATED"/>
    <property type="match status" value="1"/>
</dbReference>
<protein>
    <submittedName>
        <fullName evidence="6">Peptidase S49</fullName>
    </submittedName>
</protein>
<dbReference type="InterPro" id="IPR023837">
    <property type="entry name" value="EccCb-like_Actinobacteria"/>
</dbReference>
<evidence type="ECO:0000256" key="3">
    <source>
        <dbReference type="ARBA" id="ARBA00022840"/>
    </source>
</evidence>
<organism evidence="6 7">
    <name type="scientific">Mycobacterium haemophilum</name>
    <dbReference type="NCBI Taxonomy" id="29311"/>
    <lineage>
        <taxon>Bacteria</taxon>
        <taxon>Bacillati</taxon>
        <taxon>Actinomycetota</taxon>
        <taxon>Actinomycetes</taxon>
        <taxon>Mycobacteriales</taxon>
        <taxon>Mycobacteriaceae</taxon>
        <taxon>Mycobacterium</taxon>
    </lineage>
</organism>
<dbReference type="GO" id="GO:0005524">
    <property type="term" value="F:ATP binding"/>
    <property type="evidence" value="ECO:0007669"/>
    <property type="project" value="UniProtKB-UniRule"/>
</dbReference>
<dbReference type="Pfam" id="PF01580">
    <property type="entry name" value="FtsK_SpoIIIE"/>
    <property type="match status" value="2"/>
</dbReference>
<dbReference type="Gene3D" id="3.40.50.300">
    <property type="entry name" value="P-loop containing nucleotide triphosphate hydrolases"/>
    <property type="match status" value="2"/>
</dbReference>
<keyword evidence="3 4" id="KW-0067">ATP-binding</keyword>
<evidence type="ECO:0000256" key="2">
    <source>
        <dbReference type="ARBA" id="ARBA00022741"/>
    </source>
</evidence>
<dbReference type="SUPFAM" id="SSF52540">
    <property type="entry name" value="P-loop containing nucleoside triphosphate hydrolases"/>
    <property type="match status" value="2"/>
</dbReference>